<dbReference type="Gene3D" id="1.10.10.1940">
    <property type="match status" value="1"/>
</dbReference>
<feature type="compositionally biased region" description="Acidic residues" evidence="2">
    <location>
        <begin position="1181"/>
        <end position="1195"/>
    </location>
</feature>
<feature type="compositionally biased region" description="Acidic residues" evidence="2">
    <location>
        <begin position="108"/>
        <end position="138"/>
    </location>
</feature>
<dbReference type="InterPro" id="IPR003582">
    <property type="entry name" value="ShKT_dom"/>
</dbReference>
<evidence type="ECO:0000313" key="4">
    <source>
        <dbReference type="Proteomes" id="UP000005239"/>
    </source>
</evidence>
<evidence type="ECO:0000313" key="3">
    <source>
        <dbReference type="EnsemblMetazoa" id="PPA04307.1"/>
    </source>
</evidence>
<dbReference type="Pfam" id="PF01549">
    <property type="entry name" value="ShK"/>
    <property type="match status" value="1"/>
</dbReference>
<feature type="compositionally biased region" description="Basic and acidic residues" evidence="2">
    <location>
        <begin position="707"/>
        <end position="750"/>
    </location>
</feature>
<proteinExistence type="predicted"/>
<feature type="region of interest" description="Disordered" evidence="2">
    <location>
        <begin position="1"/>
        <end position="177"/>
    </location>
</feature>
<feature type="compositionally biased region" description="Polar residues" evidence="2">
    <location>
        <begin position="663"/>
        <end position="675"/>
    </location>
</feature>
<accession>A0A2A6B2K5</accession>
<feature type="region of interest" description="Disordered" evidence="2">
    <location>
        <begin position="1099"/>
        <end position="1286"/>
    </location>
</feature>
<feature type="compositionally biased region" description="Basic and acidic residues" evidence="2">
    <location>
        <begin position="1099"/>
        <end position="1144"/>
    </location>
</feature>
<dbReference type="PANTHER" id="PTHR46219">
    <property type="entry name" value="PROTEIN CBG11138"/>
    <property type="match status" value="1"/>
</dbReference>
<evidence type="ECO:0000256" key="2">
    <source>
        <dbReference type="SAM" id="MobiDB-lite"/>
    </source>
</evidence>
<reference evidence="4" key="1">
    <citation type="journal article" date="2008" name="Nat. Genet.">
        <title>The Pristionchus pacificus genome provides a unique perspective on nematode lifestyle and parasitism.</title>
        <authorList>
            <person name="Dieterich C."/>
            <person name="Clifton S.W."/>
            <person name="Schuster L.N."/>
            <person name="Chinwalla A."/>
            <person name="Delehaunty K."/>
            <person name="Dinkelacker I."/>
            <person name="Fulton L."/>
            <person name="Fulton R."/>
            <person name="Godfrey J."/>
            <person name="Minx P."/>
            <person name="Mitreva M."/>
            <person name="Roeseler W."/>
            <person name="Tian H."/>
            <person name="Witte H."/>
            <person name="Yang S.P."/>
            <person name="Wilson R.K."/>
            <person name="Sommer R.J."/>
        </authorList>
    </citation>
    <scope>NUCLEOTIDE SEQUENCE [LARGE SCALE GENOMIC DNA]</scope>
    <source>
        <strain evidence="4">PS312</strain>
    </source>
</reference>
<accession>A0A8R1U5J9</accession>
<comment type="caution">
    <text evidence="1">Lacks conserved residue(s) required for the propagation of feature annotation.</text>
</comment>
<reference evidence="3" key="2">
    <citation type="submission" date="2022-06" db="UniProtKB">
        <authorList>
            <consortium name="EnsemblMetazoa"/>
        </authorList>
    </citation>
    <scope>IDENTIFICATION</scope>
    <source>
        <strain evidence="3">PS312</strain>
    </source>
</reference>
<gene>
    <name evidence="3" type="primary">WBGene00093861</name>
</gene>
<dbReference type="PROSITE" id="PS51670">
    <property type="entry name" value="SHKT"/>
    <property type="match status" value="1"/>
</dbReference>
<protein>
    <submittedName>
        <fullName evidence="3">ShK domain-containing protein</fullName>
    </submittedName>
</protein>
<sequence length="1928" mass="217959">MEQSSSSSEKARNTETIPDGSDPAKTKDTEEIGNATIESGQGRSRAAKEAAKRKLAESDDSILDMILETKKDRNPFRRVIMDSDDEESMSGDDNKSGGNKMSDVSDNGSDDNSDEDEYEAGFEEEDDEEYDDDDDEEGPSDRRPVKRMAGMSPLERPKHSAKSYLTDSPPNKPIPSAAILKGYKDANYDGETDDEMEEERFTPSCPSEISNTSTSESFLEMPLLERQDFVKDTDVPIKYTEAPKKSQRVFNHIPEQVIPKIEFDFPPFISRPSTIRPPLDLPLPGCPSFESLSGTPCPRVYLNKMKIKGLVKTGKILGDIAFKPDLYLPESCVRVSMFYYNATRDSDVWLQTPTATVSVRYGKEMKVPFVATIDMTLYVREGENTDSLVKEDSLLREETLGFIGIVECDGVIRRSKEERMVFKKRPSILPYMYSRPVVSSPKPSHSHCILAPSHLPRSQPPSVRTIEPYIEDPGIASVNVDSSFVLPPAGEICEKILFTFDSFTFTSGTSSIRPSIELPIPGCPTVGSLNDSKFINSGTVSGRIEFTPENWPEATLRVSIFYFNGIRNTTEWSRSPFFTFLALKRREMRMEFTATVDMKVYLREGEDPTTLLDEDSLLRAETLSFVAVVAAEGVVLRSKEERMLFRKKKYANRQINRREDTQQAHGSAWNANTSGEEYMDDSSTGGGCHGDSEDIKPIIEPVSKKTKIADDGNNQDKNKKEKELKVEDNANEKEEDGCKVAEGTGEKNDTDETEEEDVKEAEQIEGEAENMNEIHVINLDIEEVEKESSSDEDEQKVYFHFECSNKKRLLKRRGAAASRSNPVVAEREIDADFVLPSDSQTITRKIKINVALFDPAQCTIRPSYDLPLPGCLSADSLTEPNELYIIINRPDTDDFVNIWKITGSIYFQPDPNWTEATAHVRLYYFLGTSNSQSWSHSDFITAPFEANQETRIDFVLSFHKNTYARVGKNENSWASSSNPLFTESVHFVAFVGTDEFMKRSKEFTLRFSQMENTTSEDGRNGDAVGTQPANDGETIRTTFNPFDQNALFDASKVSDEMLIEQKISEKEVENTMLDESEKNAKNDLDKKLVDDLDRELQELMDDKEKDKNKSDEILEPVHKKMRMEVDEEEKKNEENDKKVLHDETDKAEDESKAEEEEEMMGEDTEKEEEDGDGEKIKENECNDADSEKEMEEMEEEATKKAKEVIEVVNLEEEEEESGEDESNSEVSDEEEDSGEEEEVFGDDDEEDDEDDSNSDEDEQKFRFNLAFSDKNAHLERQTPRPKPDVTDWHVDTDFVVPSADQKIEKKIKSKVPFFDPSPCFVRPPYDLPLPGCPTVDTLPDTYELTVNTDRPIFSDFVKAWMITGYIYFTPDADWPETTARVCLYYFLDTTNATSWSHSEFINVEVEANEEKKIRFVISLDPRTYARMGKNGNTWFDRSNPLFMESAHFVAVVGADGIMRRSKEFTLRFSQKVTMTTKQQQKMEKQKDSDLITNGKKVGERLNLFIHFKLIEMEALMHQMVIGDNPDGALPTTILRNEKFDSVGNCNGVIQLGCFEDADCSPITTTGTCVGGTMATLVMGCCVPLTSSTVASVLTTTRSNSSCTDKINPMTGIPDCEKNARLCDVAAYYDVMSEQCPRTCGRCGGNTIGSNNTGSCVDQINPITRRSDCQERKVYCNHTAYTSLMKMEDAVRRLIPDELVESGRQHAKAFHDVMTALIQIRRRYLDKLSAARKSEGNRQGGQLPERSVNEDETLVVMLAEKNMHGLKMEECYEEIFNKKIYVGTGEPFEISVLDEMLDFRTKSIELDKKYYIMEMIIFELTYGKKFEGPIDTFKQTPFKTICIKSGLDRWSSSPSIDYVKADALTSSLSRLTNLHFVAHISSRGLPTIEAAHEASINTIWAIVELLKLTDEDSPIWGWKRAGVRVDRPS</sequence>
<feature type="compositionally biased region" description="Basic and acidic residues" evidence="2">
    <location>
        <begin position="46"/>
        <end position="57"/>
    </location>
</feature>
<feature type="compositionally biased region" description="Basic and acidic residues" evidence="2">
    <location>
        <begin position="1270"/>
        <end position="1286"/>
    </location>
</feature>
<dbReference type="Proteomes" id="UP000005239">
    <property type="component" value="Unassembled WGS sequence"/>
</dbReference>
<feature type="compositionally biased region" description="Basic and acidic residues" evidence="2">
    <location>
        <begin position="1196"/>
        <end position="1205"/>
    </location>
</feature>
<feature type="region of interest" description="Disordered" evidence="2">
    <location>
        <begin position="1011"/>
        <end position="1033"/>
    </location>
</feature>
<dbReference type="PANTHER" id="PTHR46219:SF5">
    <property type="entry name" value="SHKT DOMAIN-CONTAINING PROTEIN"/>
    <property type="match status" value="1"/>
</dbReference>
<feature type="compositionally biased region" description="Basic and acidic residues" evidence="2">
    <location>
        <begin position="67"/>
        <end position="81"/>
    </location>
</feature>
<feature type="compositionally biased region" description="Acidic residues" evidence="2">
    <location>
        <begin position="1209"/>
        <end position="1258"/>
    </location>
</feature>
<name>A0A2A6B2K5_PRIPA</name>
<feature type="region of interest" description="Disordered" evidence="2">
    <location>
        <begin position="655"/>
        <end position="757"/>
    </location>
</feature>
<evidence type="ECO:0000256" key="1">
    <source>
        <dbReference type="PROSITE-ProRule" id="PRU01005"/>
    </source>
</evidence>
<feature type="compositionally biased region" description="Acidic residues" evidence="2">
    <location>
        <begin position="1145"/>
        <end position="1172"/>
    </location>
</feature>
<keyword evidence="4" id="KW-1185">Reference proteome</keyword>
<dbReference type="SMART" id="SM00254">
    <property type="entry name" value="ShKT"/>
    <property type="match status" value="2"/>
</dbReference>
<dbReference type="EnsemblMetazoa" id="PPA04307.1">
    <property type="protein sequence ID" value="PPA04307.1"/>
    <property type="gene ID" value="WBGene00093861"/>
</dbReference>
<organism evidence="3 4">
    <name type="scientific">Pristionchus pacificus</name>
    <name type="common">Parasitic nematode worm</name>
    <dbReference type="NCBI Taxonomy" id="54126"/>
    <lineage>
        <taxon>Eukaryota</taxon>
        <taxon>Metazoa</taxon>
        <taxon>Ecdysozoa</taxon>
        <taxon>Nematoda</taxon>
        <taxon>Chromadorea</taxon>
        <taxon>Rhabditida</taxon>
        <taxon>Rhabditina</taxon>
        <taxon>Diplogasteromorpha</taxon>
        <taxon>Diplogasteroidea</taxon>
        <taxon>Neodiplogasteridae</taxon>
        <taxon>Pristionchus</taxon>
    </lineage>
</organism>